<gene>
    <name evidence="1" type="ORF">MGU_11522</name>
</gene>
<dbReference type="HOGENOM" id="CLU_804592_0_0_1"/>
<accession>A0A0B4HNU6</accession>
<proteinExistence type="predicted"/>
<protein>
    <submittedName>
        <fullName evidence="1">Uncharacterized protein</fullName>
    </submittedName>
</protein>
<organism evidence="1 2">
    <name type="scientific">Metarhizium guizhouense (strain ARSEF 977)</name>
    <dbReference type="NCBI Taxonomy" id="1276136"/>
    <lineage>
        <taxon>Eukaryota</taxon>
        <taxon>Fungi</taxon>
        <taxon>Dikarya</taxon>
        <taxon>Ascomycota</taxon>
        <taxon>Pezizomycotina</taxon>
        <taxon>Sordariomycetes</taxon>
        <taxon>Hypocreomycetidae</taxon>
        <taxon>Hypocreales</taxon>
        <taxon>Clavicipitaceae</taxon>
        <taxon>Metarhizium</taxon>
    </lineage>
</organism>
<comment type="caution">
    <text evidence="1">The sequence shown here is derived from an EMBL/GenBank/DDBJ whole genome shotgun (WGS) entry which is preliminary data.</text>
</comment>
<dbReference type="Proteomes" id="UP000031192">
    <property type="component" value="Unassembled WGS sequence"/>
</dbReference>
<keyword evidence="2" id="KW-1185">Reference proteome</keyword>
<dbReference type="AlphaFoldDB" id="A0A0B4HNU6"/>
<dbReference type="OrthoDB" id="5145419at2759"/>
<sequence length="348" mass="39529">MSIKWEVTYFTIGATDLTLFANGRMQVAANILIKAVNPADNKPYTLTASDLGKIELVDYYNTGTKLGGGWTYTATENEFAHSMPGSKSSPNEGHEPLNNQAKKYWVSTTKIESKSIGARIPQPNGRWINTHSDDFDSHINLRGTQPVHYNTDNTNLKRDDTANGGSGFVIWDQDNYYLTSKNNNHAFKKAELHGYRNENYKIEGMRWSIGYWRDGVTNYIHYFWEMGTQKRVKAGLTHYEDGRPFEWPAAVDITVRENRQALCFTRLRITSLLSPYSNNWVFNSWFRIFDIYGNTGDFSVNHNERNLISIKNRGTSALGESEPNCEDEVVHLGEKIPEGDASDIPESA</sequence>
<name>A0A0B4HNU6_METGA</name>
<evidence type="ECO:0000313" key="1">
    <source>
        <dbReference type="EMBL" id="KID81094.1"/>
    </source>
</evidence>
<reference evidence="1 2" key="1">
    <citation type="journal article" date="2014" name="Proc. Natl. Acad. Sci. U.S.A.">
        <title>Trajectory and genomic determinants of fungal-pathogen speciation and host adaptation.</title>
        <authorList>
            <person name="Hu X."/>
            <person name="Xiao G."/>
            <person name="Zheng P."/>
            <person name="Shang Y."/>
            <person name="Su Y."/>
            <person name="Zhang X."/>
            <person name="Liu X."/>
            <person name="Zhan S."/>
            <person name="St Leger R.J."/>
            <person name="Wang C."/>
        </authorList>
    </citation>
    <scope>NUCLEOTIDE SEQUENCE [LARGE SCALE GENOMIC DNA]</scope>
    <source>
        <strain evidence="1 2">ARSEF 977</strain>
    </source>
</reference>
<evidence type="ECO:0000313" key="2">
    <source>
        <dbReference type="Proteomes" id="UP000031192"/>
    </source>
</evidence>
<dbReference type="EMBL" id="AZNH01000205">
    <property type="protein sequence ID" value="KID81094.1"/>
    <property type="molecule type" value="Genomic_DNA"/>
</dbReference>